<keyword evidence="3" id="KW-1185">Reference proteome</keyword>
<evidence type="ECO:0000256" key="1">
    <source>
        <dbReference type="ARBA" id="ARBA00006018"/>
    </source>
</evidence>
<dbReference type="EMBL" id="JARULZ010000003">
    <property type="protein sequence ID" value="MEH0639658.1"/>
    <property type="molecule type" value="Genomic_DNA"/>
</dbReference>
<comment type="caution">
    <text evidence="2">The sequence shown here is derived from an EMBL/GenBank/DDBJ whole genome shotgun (WGS) entry which is preliminary data.</text>
</comment>
<dbReference type="InterPro" id="IPR001109">
    <property type="entry name" value="Hydrogenase_HupF/HypC"/>
</dbReference>
<evidence type="ECO:0000313" key="2">
    <source>
        <dbReference type="EMBL" id="MEH0639658.1"/>
    </source>
</evidence>
<dbReference type="Gene3D" id="2.30.30.140">
    <property type="match status" value="1"/>
</dbReference>
<dbReference type="RefSeq" id="WP_020114868.1">
    <property type="nucleotide sequence ID" value="NZ_JARULZ010000003.1"/>
</dbReference>
<reference evidence="2" key="1">
    <citation type="submission" date="2023-04" db="EMBL/GenBank/DDBJ databases">
        <title>Genomic diversity of scab-causing Streptomyces spp. in the province of Quebec, Canada.</title>
        <authorList>
            <person name="Biessy A."/>
            <person name="Cadieux M."/>
            <person name="Ciotola M."/>
            <person name="Filion M."/>
        </authorList>
    </citation>
    <scope>NUCLEOTIDE SEQUENCE</scope>
    <source>
        <strain evidence="2">B21-115</strain>
    </source>
</reference>
<sequence>MCLGVPGRLIEIWQEAGTTMARADFAGEERRVCLAYLPDLAVGDHVMAHMGFALTKVDAETAAATIDLMREYGVLVGETAPEGAA</sequence>
<dbReference type="InterPro" id="IPR019812">
    <property type="entry name" value="Hydgase_assmbl_chp_CS"/>
</dbReference>
<gene>
    <name evidence="2" type="ORF">QBA35_41740</name>
</gene>
<proteinExistence type="inferred from homology"/>
<evidence type="ECO:0000313" key="3">
    <source>
        <dbReference type="Proteomes" id="UP001310290"/>
    </source>
</evidence>
<dbReference type="Proteomes" id="UP001310290">
    <property type="component" value="Unassembled WGS sequence"/>
</dbReference>
<dbReference type="PROSITE" id="PS01097">
    <property type="entry name" value="HUPF_HYPC"/>
    <property type="match status" value="1"/>
</dbReference>
<dbReference type="GeneID" id="96268487"/>
<dbReference type="Pfam" id="PF01455">
    <property type="entry name" value="HupF_HypC"/>
    <property type="match status" value="1"/>
</dbReference>
<organism evidence="2 3">
    <name type="scientific">Streptomyces bottropensis</name>
    <dbReference type="NCBI Taxonomy" id="42235"/>
    <lineage>
        <taxon>Bacteria</taxon>
        <taxon>Bacillati</taxon>
        <taxon>Actinomycetota</taxon>
        <taxon>Actinomycetes</taxon>
        <taxon>Kitasatosporales</taxon>
        <taxon>Streptomycetaceae</taxon>
        <taxon>Streptomyces</taxon>
    </lineage>
</organism>
<dbReference type="PANTHER" id="PTHR35177">
    <property type="entry name" value="HYDROGENASE MATURATION FACTOR HYBG"/>
    <property type="match status" value="1"/>
</dbReference>
<dbReference type="PANTHER" id="PTHR35177:SF2">
    <property type="entry name" value="HYDROGENASE MATURATION FACTOR HYBG"/>
    <property type="match status" value="1"/>
</dbReference>
<dbReference type="PRINTS" id="PR00445">
    <property type="entry name" value="HUPFHYPC"/>
</dbReference>
<comment type="similarity">
    <text evidence="1">Belongs to the HupF/HypC family.</text>
</comment>
<name>A0ABU8B1C5_9ACTN</name>
<protein>
    <submittedName>
        <fullName evidence="2">HypC/HybG/HupF family hydrogenase formation chaperone</fullName>
    </submittedName>
</protein>
<dbReference type="SUPFAM" id="SSF159127">
    <property type="entry name" value="HupF/HypC-like"/>
    <property type="match status" value="1"/>
</dbReference>
<dbReference type="NCBIfam" id="TIGR00074">
    <property type="entry name" value="hypC_hupF"/>
    <property type="match status" value="1"/>
</dbReference>
<accession>A0ABU8B1C5</accession>